<dbReference type="EMBL" id="BMZH01000003">
    <property type="protein sequence ID" value="GHA89980.1"/>
    <property type="molecule type" value="Genomic_DNA"/>
</dbReference>
<dbReference type="AlphaFoldDB" id="A0A8J3CPF0"/>
<dbReference type="Gene3D" id="3.40.50.1860">
    <property type="match status" value="2"/>
</dbReference>
<dbReference type="GO" id="GO:0009252">
    <property type="term" value="P:peptidoglycan biosynthetic process"/>
    <property type="evidence" value="ECO:0007669"/>
    <property type="project" value="UniProtKB-UniRule"/>
</dbReference>
<evidence type="ECO:0000256" key="3">
    <source>
        <dbReference type="ARBA" id="ARBA00022960"/>
    </source>
</evidence>
<dbReference type="EC" id="5.1.1.3" evidence="2 7"/>
<comment type="caution">
    <text evidence="8">The sequence shown here is derived from an EMBL/GenBank/DDBJ whole genome shotgun (WGS) entry which is preliminary data.</text>
</comment>
<dbReference type="InterPro" id="IPR033134">
    <property type="entry name" value="Asp/Glu_racemase_AS_2"/>
</dbReference>
<comment type="similarity">
    <text evidence="7">Belongs to the aspartate/glutamate racemases family.</text>
</comment>
<dbReference type="InterPro" id="IPR015942">
    <property type="entry name" value="Asp/Glu/hydantoin_racemase"/>
</dbReference>
<evidence type="ECO:0000256" key="1">
    <source>
        <dbReference type="ARBA" id="ARBA00001602"/>
    </source>
</evidence>
<keyword evidence="5 7" id="KW-0413">Isomerase</keyword>
<comment type="catalytic activity">
    <reaction evidence="1 7">
        <text>L-glutamate = D-glutamate</text>
        <dbReference type="Rhea" id="RHEA:12813"/>
        <dbReference type="ChEBI" id="CHEBI:29985"/>
        <dbReference type="ChEBI" id="CHEBI:29986"/>
        <dbReference type="EC" id="5.1.1.3"/>
    </reaction>
</comment>
<keyword evidence="4 7" id="KW-0573">Peptidoglycan synthesis</keyword>
<accession>A0A8J3CPF0</accession>
<organism evidence="8 9">
    <name type="scientific">Algimonas arctica</name>
    <dbReference type="NCBI Taxonomy" id="1479486"/>
    <lineage>
        <taxon>Bacteria</taxon>
        <taxon>Pseudomonadati</taxon>
        <taxon>Pseudomonadota</taxon>
        <taxon>Alphaproteobacteria</taxon>
        <taxon>Maricaulales</taxon>
        <taxon>Robiginitomaculaceae</taxon>
        <taxon>Algimonas</taxon>
    </lineage>
</organism>
<dbReference type="RefSeq" id="WP_233354004.1">
    <property type="nucleotide sequence ID" value="NZ_BMZH01000003.1"/>
</dbReference>
<dbReference type="UniPathway" id="UPA00219"/>
<dbReference type="InterPro" id="IPR001920">
    <property type="entry name" value="Asp/Glu_race"/>
</dbReference>
<dbReference type="HAMAP" id="MF_00258">
    <property type="entry name" value="Glu_racemase"/>
    <property type="match status" value="1"/>
</dbReference>
<reference evidence="8" key="2">
    <citation type="submission" date="2020-09" db="EMBL/GenBank/DDBJ databases">
        <authorList>
            <person name="Sun Q."/>
            <person name="Kim S."/>
        </authorList>
    </citation>
    <scope>NUCLEOTIDE SEQUENCE</scope>
    <source>
        <strain evidence="8">KCTC 32513</strain>
    </source>
</reference>
<dbReference type="InterPro" id="IPR004391">
    <property type="entry name" value="Glu_race"/>
</dbReference>
<reference evidence="8" key="1">
    <citation type="journal article" date="2014" name="Int. J. Syst. Evol. Microbiol.">
        <title>Complete genome sequence of Corynebacterium casei LMG S-19264T (=DSM 44701T), isolated from a smear-ripened cheese.</title>
        <authorList>
            <consortium name="US DOE Joint Genome Institute (JGI-PGF)"/>
            <person name="Walter F."/>
            <person name="Albersmeier A."/>
            <person name="Kalinowski J."/>
            <person name="Ruckert C."/>
        </authorList>
    </citation>
    <scope>NUCLEOTIDE SEQUENCE</scope>
    <source>
        <strain evidence="8">KCTC 32513</strain>
    </source>
</reference>
<evidence type="ECO:0000313" key="8">
    <source>
        <dbReference type="EMBL" id="GHA89980.1"/>
    </source>
</evidence>
<feature type="active site" description="Proton donor/acceptor" evidence="7">
    <location>
        <position position="80"/>
    </location>
</feature>
<sequence>MTLSRPNFAPHALVFDSGVGGLSVSRDMRTRMPDLRQTYLADDAFRPYGEKTEAQLRARLPALLAPLCDMLRPDIVVIACNTASTTALPAIRAVLDVPVVGVVPAIKPAAAASRMRRIAVLGTPGTVRRRYVDDLIDRYASDCEVRLKGSLALVEQAERKLRGDPVDRDVIAAEIAPLFQGAPIDAVVLACTHFPLLRDELVAAAPYSVDWIDSGDAIARRVESLLAEGPAPKADPPAQQIAYSTGLNITPAQRLTFSAYGFTQCIALKGAPK</sequence>
<dbReference type="PROSITE" id="PS00923">
    <property type="entry name" value="ASP_GLU_RACEMASE_1"/>
    <property type="match status" value="1"/>
</dbReference>
<name>A0A8J3CPF0_9PROT</name>
<dbReference type="NCBIfam" id="TIGR00067">
    <property type="entry name" value="glut_race"/>
    <property type="match status" value="1"/>
</dbReference>
<dbReference type="GO" id="GO:0071555">
    <property type="term" value="P:cell wall organization"/>
    <property type="evidence" value="ECO:0007669"/>
    <property type="project" value="UniProtKB-KW"/>
</dbReference>
<keyword evidence="6 7" id="KW-0961">Cell wall biogenesis/degradation</keyword>
<feature type="binding site" evidence="7">
    <location>
        <begin position="81"/>
        <end position="82"/>
    </location>
    <ligand>
        <name>substrate</name>
    </ligand>
</feature>
<evidence type="ECO:0000256" key="7">
    <source>
        <dbReference type="HAMAP-Rule" id="MF_00258"/>
    </source>
</evidence>
<feature type="binding site" evidence="7">
    <location>
        <begin position="48"/>
        <end position="49"/>
    </location>
    <ligand>
        <name>substrate</name>
    </ligand>
</feature>
<comment type="pathway">
    <text evidence="7">Cell wall biogenesis; peptidoglycan biosynthesis.</text>
</comment>
<dbReference type="Pfam" id="PF01177">
    <property type="entry name" value="Asp_Glu_race"/>
    <property type="match status" value="1"/>
</dbReference>
<dbReference type="GO" id="GO:0008360">
    <property type="term" value="P:regulation of cell shape"/>
    <property type="evidence" value="ECO:0007669"/>
    <property type="project" value="UniProtKB-KW"/>
</dbReference>
<dbReference type="PROSITE" id="PS00924">
    <property type="entry name" value="ASP_GLU_RACEMASE_2"/>
    <property type="match status" value="1"/>
</dbReference>
<gene>
    <name evidence="7 8" type="primary">murI</name>
    <name evidence="8" type="ORF">GCM10009069_11420</name>
</gene>
<dbReference type="GO" id="GO:0008881">
    <property type="term" value="F:glutamate racemase activity"/>
    <property type="evidence" value="ECO:0007669"/>
    <property type="project" value="UniProtKB-UniRule"/>
</dbReference>
<dbReference type="Proteomes" id="UP000634004">
    <property type="component" value="Unassembled WGS sequence"/>
</dbReference>
<dbReference type="InterPro" id="IPR018187">
    <property type="entry name" value="Asp/Glu_racemase_AS_1"/>
</dbReference>
<feature type="binding site" evidence="7">
    <location>
        <begin position="16"/>
        <end position="17"/>
    </location>
    <ligand>
        <name>substrate</name>
    </ligand>
</feature>
<dbReference type="PANTHER" id="PTHR21198:SF2">
    <property type="entry name" value="GLUTAMATE RACEMASE"/>
    <property type="match status" value="1"/>
</dbReference>
<dbReference type="PANTHER" id="PTHR21198">
    <property type="entry name" value="GLUTAMATE RACEMASE"/>
    <property type="match status" value="1"/>
</dbReference>
<feature type="active site" description="Proton donor/acceptor" evidence="7">
    <location>
        <position position="191"/>
    </location>
</feature>
<feature type="binding site" evidence="7">
    <location>
        <begin position="192"/>
        <end position="193"/>
    </location>
    <ligand>
        <name>substrate</name>
    </ligand>
</feature>
<evidence type="ECO:0000313" key="9">
    <source>
        <dbReference type="Proteomes" id="UP000634004"/>
    </source>
</evidence>
<evidence type="ECO:0000256" key="5">
    <source>
        <dbReference type="ARBA" id="ARBA00023235"/>
    </source>
</evidence>
<protein>
    <recommendedName>
        <fullName evidence="2 7">Glutamate racemase</fullName>
        <ecNumber evidence="2 7">5.1.1.3</ecNumber>
    </recommendedName>
</protein>
<comment type="function">
    <text evidence="7">Provides the (R)-glutamate required for cell wall biosynthesis.</text>
</comment>
<proteinExistence type="inferred from homology"/>
<keyword evidence="9" id="KW-1185">Reference proteome</keyword>
<evidence type="ECO:0000256" key="6">
    <source>
        <dbReference type="ARBA" id="ARBA00023316"/>
    </source>
</evidence>
<dbReference type="SUPFAM" id="SSF53681">
    <property type="entry name" value="Aspartate/glutamate racemase"/>
    <property type="match status" value="2"/>
</dbReference>
<evidence type="ECO:0000256" key="4">
    <source>
        <dbReference type="ARBA" id="ARBA00022984"/>
    </source>
</evidence>
<keyword evidence="3 7" id="KW-0133">Cell shape</keyword>
<evidence type="ECO:0000256" key="2">
    <source>
        <dbReference type="ARBA" id="ARBA00013090"/>
    </source>
</evidence>